<dbReference type="PANTHER" id="PTHR23232">
    <property type="entry name" value="KRAB DOMAIN C2H2 ZINC FINGER"/>
    <property type="match status" value="1"/>
</dbReference>
<dbReference type="InterPro" id="IPR036051">
    <property type="entry name" value="KRAB_dom_sf"/>
</dbReference>
<dbReference type="InterPro" id="IPR050169">
    <property type="entry name" value="Krueppel_C2H2_ZnF"/>
</dbReference>
<dbReference type="PROSITE" id="PS50805">
    <property type="entry name" value="KRAB"/>
    <property type="match status" value="1"/>
</dbReference>
<dbReference type="SUPFAM" id="SSF109640">
    <property type="entry name" value="KRAB domain (Kruppel-associated box)"/>
    <property type="match status" value="1"/>
</dbReference>
<proteinExistence type="predicted"/>
<evidence type="ECO:0000313" key="5">
    <source>
        <dbReference type="Proteomes" id="UP000645828"/>
    </source>
</evidence>
<evidence type="ECO:0000313" key="4">
    <source>
        <dbReference type="EMBL" id="CAD7685835.1"/>
    </source>
</evidence>
<evidence type="ECO:0000256" key="1">
    <source>
        <dbReference type="SAM" id="MobiDB-lite"/>
    </source>
</evidence>
<gene>
    <name evidence="4" type="ORF">NYPRO_LOCUS18628</name>
</gene>
<keyword evidence="2" id="KW-0472">Membrane</keyword>
<accession>A0A811ZAU6</accession>
<dbReference type="Pfam" id="PF01352">
    <property type="entry name" value="KRAB"/>
    <property type="match status" value="1"/>
</dbReference>
<organism evidence="4 5">
    <name type="scientific">Nyctereutes procyonoides</name>
    <name type="common">Raccoon dog</name>
    <name type="synonym">Canis procyonoides</name>
    <dbReference type="NCBI Taxonomy" id="34880"/>
    <lineage>
        <taxon>Eukaryota</taxon>
        <taxon>Metazoa</taxon>
        <taxon>Chordata</taxon>
        <taxon>Craniata</taxon>
        <taxon>Vertebrata</taxon>
        <taxon>Euteleostomi</taxon>
        <taxon>Mammalia</taxon>
        <taxon>Eutheria</taxon>
        <taxon>Laurasiatheria</taxon>
        <taxon>Carnivora</taxon>
        <taxon>Caniformia</taxon>
        <taxon>Canidae</taxon>
        <taxon>Nyctereutes</taxon>
    </lineage>
</organism>
<comment type="caution">
    <text evidence="4">The sequence shown here is derived from an EMBL/GenBank/DDBJ whole genome shotgun (WGS) entry which is preliminary data.</text>
</comment>
<dbReference type="Proteomes" id="UP000645828">
    <property type="component" value="Unassembled WGS sequence"/>
</dbReference>
<keyword evidence="5" id="KW-1185">Reference proteome</keyword>
<dbReference type="PANTHER" id="PTHR23232:SF154">
    <property type="entry name" value="ZINC FINGER PROTEIN 554"/>
    <property type="match status" value="1"/>
</dbReference>
<feature type="compositionally biased region" description="Basic and acidic residues" evidence="1">
    <location>
        <begin position="1"/>
        <end position="12"/>
    </location>
</feature>
<feature type="region of interest" description="Disordered" evidence="1">
    <location>
        <begin position="1"/>
        <end position="23"/>
    </location>
</feature>
<feature type="transmembrane region" description="Helical" evidence="2">
    <location>
        <begin position="88"/>
        <end position="112"/>
    </location>
</feature>
<evidence type="ECO:0000259" key="3">
    <source>
        <dbReference type="PROSITE" id="PS50805"/>
    </source>
</evidence>
<evidence type="ECO:0000256" key="2">
    <source>
        <dbReference type="SAM" id="Phobius"/>
    </source>
</evidence>
<keyword evidence="2" id="KW-1133">Transmembrane helix</keyword>
<keyword evidence="2" id="KW-0812">Transmembrane</keyword>
<feature type="domain" description="KRAB" evidence="3">
    <location>
        <begin position="52"/>
        <end position="140"/>
    </location>
</feature>
<dbReference type="Gene3D" id="6.10.140.140">
    <property type="match status" value="1"/>
</dbReference>
<dbReference type="SMART" id="SM00349">
    <property type="entry name" value="KRAB"/>
    <property type="match status" value="1"/>
</dbReference>
<dbReference type="GO" id="GO:0006355">
    <property type="term" value="P:regulation of DNA-templated transcription"/>
    <property type="evidence" value="ECO:0007669"/>
    <property type="project" value="InterPro"/>
</dbReference>
<dbReference type="EMBL" id="CAJHUB010000760">
    <property type="protein sequence ID" value="CAD7685835.1"/>
    <property type="molecule type" value="Genomic_DNA"/>
</dbReference>
<protein>
    <submittedName>
        <fullName evidence="4">(raccoon dog) hypothetical protein</fullName>
    </submittedName>
</protein>
<dbReference type="CDD" id="cd07765">
    <property type="entry name" value="KRAB_A-box"/>
    <property type="match status" value="1"/>
</dbReference>
<sequence length="140" mass="16034">MRDTQRGRDTGRGRSRLPAASQDPRPCLPWNLLSQEKRMAAGYLPPWPQEFVTFEDVAVDFSREEWEMLDPAQRRLYREVMLETCRNLAALAVMPVSCSVSSLSASLIILSLCHFHSSSFVQPFLLHFHCPPIFHHSKPP</sequence>
<dbReference type="AlphaFoldDB" id="A0A811ZAU6"/>
<name>A0A811ZAU6_NYCPR</name>
<dbReference type="InterPro" id="IPR001909">
    <property type="entry name" value="KRAB"/>
</dbReference>
<reference evidence="4" key="1">
    <citation type="submission" date="2020-12" db="EMBL/GenBank/DDBJ databases">
        <authorList>
            <consortium name="Molecular Ecology Group"/>
        </authorList>
    </citation>
    <scope>NUCLEOTIDE SEQUENCE</scope>
    <source>
        <strain evidence="4">TBG_1078</strain>
    </source>
</reference>